<name>A0ABV2AS41_9EUKA</name>
<dbReference type="EMBL" id="JBDODL010002421">
    <property type="protein sequence ID" value="MES1922223.1"/>
    <property type="molecule type" value="Genomic_DNA"/>
</dbReference>
<evidence type="ECO:0008006" key="3">
    <source>
        <dbReference type="Google" id="ProtNLM"/>
    </source>
</evidence>
<proteinExistence type="predicted"/>
<accession>A0ABV2AS41</accession>
<protein>
    <recommendedName>
        <fullName evidence="3">CCHC-type domain-containing protein</fullName>
    </recommendedName>
</protein>
<reference evidence="1 2" key="1">
    <citation type="journal article" date="2024" name="BMC Biol.">
        <title>Comparative genomics of Ascetosporea gives new insight into the evolutionary basis for animal parasitism in Rhizaria.</title>
        <authorList>
            <person name="Hiltunen Thoren M."/>
            <person name="Onut-Brannstrom I."/>
            <person name="Alfjorden A."/>
            <person name="Peckova H."/>
            <person name="Swords F."/>
            <person name="Hooper C."/>
            <person name="Holzer A.S."/>
            <person name="Bass D."/>
            <person name="Burki F."/>
        </authorList>
    </citation>
    <scope>NUCLEOTIDE SEQUENCE [LARGE SCALE GENOMIC DNA]</scope>
    <source>
        <strain evidence="1">20-A016</strain>
    </source>
</reference>
<comment type="caution">
    <text evidence="1">The sequence shown here is derived from an EMBL/GenBank/DDBJ whole genome shotgun (WGS) entry which is preliminary data.</text>
</comment>
<organism evidence="1 2">
    <name type="scientific">Bonamia ostreae</name>
    <dbReference type="NCBI Taxonomy" id="126728"/>
    <lineage>
        <taxon>Eukaryota</taxon>
        <taxon>Sar</taxon>
        <taxon>Rhizaria</taxon>
        <taxon>Endomyxa</taxon>
        <taxon>Ascetosporea</taxon>
        <taxon>Haplosporida</taxon>
        <taxon>Bonamia</taxon>
    </lineage>
</organism>
<gene>
    <name evidence="1" type="ORF">MHBO_003732</name>
</gene>
<evidence type="ECO:0000313" key="1">
    <source>
        <dbReference type="EMBL" id="MES1922223.1"/>
    </source>
</evidence>
<evidence type="ECO:0000313" key="2">
    <source>
        <dbReference type="Proteomes" id="UP001439008"/>
    </source>
</evidence>
<dbReference type="Proteomes" id="UP001439008">
    <property type="component" value="Unassembled WGS sequence"/>
</dbReference>
<sequence length="302" mass="33633">MDEELVVQAAEASKYDTCEMCGVRGHRHNFCPRQRKTAIPNALLYEDNPISAPPAILATSKPKMAGAPPISSPITNNRIENGDIVGSRNGHSNSPVRTSGLGNGATAQKKYFVAAPRPDGKPLRQFGNGFEEMYRLGMFADSKTSPKMSQIPILTKQQNFPVLRQKVLQTEAGFGHSMPINFGAYGMRENGLYQNNYVLGGLNFSRPQQELGDSNGMRQNYVFGHSRYPLNRGNGLRVSERNFSLNQSSVARNGMFFGENRNDLDAVSQERGYLGDRYYLGERERSGNRFGPRQNSDFKFCD</sequence>
<feature type="non-terminal residue" evidence="1">
    <location>
        <position position="302"/>
    </location>
</feature>
<keyword evidence="2" id="KW-1185">Reference proteome</keyword>